<feature type="non-terminal residue" evidence="7">
    <location>
        <position position="1"/>
    </location>
</feature>
<dbReference type="Pfam" id="PF00069">
    <property type="entry name" value="Pkinase"/>
    <property type="match status" value="1"/>
</dbReference>
<evidence type="ECO:0000256" key="2">
    <source>
        <dbReference type="ARBA" id="ARBA00022679"/>
    </source>
</evidence>
<name>A0A9P6C7T5_9AGAR</name>
<comment type="caution">
    <text evidence="7">The sequence shown here is derived from an EMBL/GenBank/DDBJ whole genome shotgun (WGS) entry which is preliminary data.</text>
</comment>
<dbReference type="AlphaFoldDB" id="A0A9P6C7T5"/>
<dbReference type="PROSITE" id="PS50011">
    <property type="entry name" value="PROTEIN_KINASE_DOM"/>
    <property type="match status" value="1"/>
</dbReference>
<dbReference type="Gene3D" id="1.10.510.10">
    <property type="entry name" value="Transferase(Phosphotransferase) domain 1"/>
    <property type="match status" value="1"/>
</dbReference>
<evidence type="ECO:0000256" key="5">
    <source>
        <dbReference type="ARBA" id="ARBA00022840"/>
    </source>
</evidence>
<gene>
    <name evidence="7" type="ORF">P691DRAFT_663127</name>
</gene>
<keyword evidence="8" id="KW-1185">Reference proteome</keyword>
<evidence type="ECO:0000313" key="8">
    <source>
        <dbReference type="Proteomes" id="UP000807342"/>
    </source>
</evidence>
<dbReference type="PROSITE" id="PS00108">
    <property type="entry name" value="PROTEIN_KINASE_ST"/>
    <property type="match status" value="1"/>
</dbReference>
<keyword evidence="3" id="KW-0547">Nucleotide-binding</keyword>
<evidence type="ECO:0000313" key="7">
    <source>
        <dbReference type="EMBL" id="KAF9451478.1"/>
    </source>
</evidence>
<sequence length="122" mass="13785">RLLRESRLWSRLRHPYIAPFYDLVFEQGYPVLVMPYYENGDLNITSHLLPYLDSGNIIQICEAAAGLEYLHNLKSRAVTHGDIKVHNILVTKEWHARLADFGASRIIGPPASTSSPITGPCR</sequence>
<keyword evidence="5" id="KW-0067">ATP-binding</keyword>
<dbReference type="Proteomes" id="UP000807342">
    <property type="component" value="Unassembled WGS sequence"/>
</dbReference>
<proteinExistence type="predicted"/>
<dbReference type="GO" id="GO:0005524">
    <property type="term" value="F:ATP binding"/>
    <property type="evidence" value="ECO:0007669"/>
    <property type="project" value="UniProtKB-KW"/>
</dbReference>
<organism evidence="7 8">
    <name type="scientific">Macrolepiota fuliginosa MF-IS2</name>
    <dbReference type="NCBI Taxonomy" id="1400762"/>
    <lineage>
        <taxon>Eukaryota</taxon>
        <taxon>Fungi</taxon>
        <taxon>Dikarya</taxon>
        <taxon>Basidiomycota</taxon>
        <taxon>Agaricomycotina</taxon>
        <taxon>Agaricomycetes</taxon>
        <taxon>Agaricomycetidae</taxon>
        <taxon>Agaricales</taxon>
        <taxon>Agaricineae</taxon>
        <taxon>Agaricaceae</taxon>
        <taxon>Macrolepiota</taxon>
    </lineage>
</organism>
<evidence type="ECO:0000256" key="4">
    <source>
        <dbReference type="ARBA" id="ARBA00022777"/>
    </source>
</evidence>
<reference evidence="7" key="1">
    <citation type="submission" date="2020-11" db="EMBL/GenBank/DDBJ databases">
        <authorList>
            <consortium name="DOE Joint Genome Institute"/>
            <person name="Ahrendt S."/>
            <person name="Riley R."/>
            <person name="Andreopoulos W."/>
            <person name="Labutti K."/>
            <person name="Pangilinan J."/>
            <person name="Ruiz-Duenas F.J."/>
            <person name="Barrasa J.M."/>
            <person name="Sanchez-Garcia M."/>
            <person name="Camarero S."/>
            <person name="Miyauchi S."/>
            <person name="Serrano A."/>
            <person name="Linde D."/>
            <person name="Babiker R."/>
            <person name="Drula E."/>
            <person name="Ayuso-Fernandez I."/>
            <person name="Pacheco R."/>
            <person name="Padilla G."/>
            <person name="Ferreira P."/>
            <person name="Barriuso J."/>
            <person name="Kellner H."/>
            <person name="Castanera R."/>
            <person name="Alfaro M."/>
            <person name="Ramirez L."/>
            <person name="Pisabarro A.G."/>
            <person name="Kuo A."/>
            <person name="Tritt A."/>
            <person name="Lipzen A."/>
            <person name="He G."/>
            <person name="Yan M."/>
            <person name="Ng V."/>
            <person name="Cullen D."/>
            <person name="Martin F."/>
            <person name="Rosso M.-N."/>
            <person name="Henrissat B."/>
            <person name="Hibbett D."/>
            <person name="Martinez A.T."/>
            <person name="Grigoriev I.V."/>
        </authorList>
    </citation>
    <scope>NUCLEOTIDE SEQUENCE</scope>
    <source>
        <strain evidence="7">MF-IS2</strain>
    </source>
</reference>
<dbReference type="InterPro" id="IPR011009">
    <property type="entry name" value="Kinase-like_dom_sf"/>
</dbReference>
<accession>A0A9P6C7T5</accession>
<dbReference type="EC" id="2.7.11.1" evidence="1"/>
<dbReference type="InterPro" id="IPR008271">
    <property type="entry name" value="Ser/Thr_kinase_AS"/>
</dbReference>
<dbReference type="PANTHER" id="PTHR43671:SF13">
    <property type="entry name" value="SERINE_THREONINE-PROTEIN KINASE NEK2"/>
    <property type="match status" value="1"/>
</dbReference>
<feature type="domain" description="Protein kinase" evidence="6">
    <location>
        <begin position="1"/>
        <end position="122"/>
    </location>
</feature>
<protein>
    <recommendedName>
        <fullName evidence="1">non-specific serine/threonine protein kinase</fullName>
        <ecNumber evidence="1">2.7.11.1</ecNumber>
    </recommendedName>
</protein>
<dbReference type="PANTHER" id="PTHR43671">
    <property type="entry name" value="SERINE/THREONINE-PROTEIN KINASE NEK"/>
    <property type="match status" value="1"/>
</dbReference>
<evidence type="ECO:0000256" key="3">
    <source>
        <dbReference type="ARBA" id="ARBA00022741"/>
    </source>
</evidence>
<keyword evidence="2" id="KW-0808">Transferase</keyword>
<dbReference type="EMBL" id="MU151084">
    <property type="protein sequence ID" value="KAF9451478.1"/>
    <property type="molecule type" value="Genomic_DNA"/>
</dbReference>
<dbReference type="OrthoDB" id="4062651at2759"/>
<dbReference type="SUPFAM" id="SSF56112">
    <property type="entry name" value="Protein kinase-like (PK-like)"/>
    <property type="match status" value="1"/>
</dbReference>
<dbReference type="GO" id="GO:0004674">
    <property type="term" value="F:protein serine/threonine kinase activity"/>
    <property type="evidence" value="ECO:0007669"/>
    <property type="project" value="UniProtKB-EC"/>
</dbReference>
<dbReference type="InterPro" id="IPR050660">
    <property type="entry name" value="NEK_Ser/Thr_kinase"/>
</dbReference>
<evidence type="ECO:0000259" key="6">
    <source>
        <dbReference type="PROSITE" id="PS50011"/>
    </source>
</evidence>
<evidence type="ECO:0000256" key="1">
    <source>
        <dbReference type="ARBA" id="ARBA00012513"/>
    </source>
</evidence>
<dbReference type="InterPro" id="IPR000719">
    <property type="entry name" value="Prot_kinase_dom"/>
</dbReference>
<keyword evidence="4 7" id="KW-0418">Kinase</keyword>